<reference evidence="2" key="1">
    <citation type="journal article" date="2024" name="Proc. Natl. Acad. Sci. U.S.A.">
        <title>Extraordinary preservation of gene collinearity over three hundred million years revealed in homosporous lycophytes.</title>
        <authorList>
            <person name="Li C."/>
            <person name="Wickell D."/>
            <person name="Kuo L.Y."/>
            <person name="Chen X."/>
            <person name="Nie B."/>
            <person name="Liao X."/>
            <person name="Peng D."/>
            <person name="Ji J."/>
            <person name="Jenkins J."/>
            <person name="Williams M."/>
            <person name="Shu S."/>
            <person name="Plott C."/>
            <person name="Barry K."/>
            <person name="Rajasekar S."/>
            <person name="Grimwood J."/>
            <person name="Han X."/>
            <person name="Sun S."/>
            <person name="Hou Z."/>
            <person name="He W."/>
            <person name="Dai G."/>
            <person name="Sun C."/>
            <person name="Schmutz J."/>
            <person name="Leebens-Mack J.H."/>
            <person name="Li F.W."/>
            <person name="Wang L."/>
        </authorList>
    </citation>
    <scope>NUCLEOTIDE SEQUENCE [LARGE SCALE GENOMIC DNA]</scope>
    <source>
        <strain evidence="2">cv. PW_Plant_1</strain>
    </source>
</reference>
<dbReference type="EMBL" id="CM055103">
    <property type="protein sequence ID" value="KAJ7536174.1"/>
    <property type="molecule type" value="Genomic_DNA"/>
</dbReference>
<keyword evidence="2" id="KW-1185">Reference proteome</keyword>
<evidence type="ECO:0000313" key="1">
    <source>
        <dbReference type="EMBL" id="KAJ7536174.1"/>
    </source>
</evidence>
<sequence length="642" mass="73625">MAYRSRRYPIWSRKIMNICPKGFAAYLKHVMVNSHTGACKTCMASADIKHGYLSIAMAPYCSGVQTSHQRKESEDEDVRFLRTSRLGKPPDPLRWQDEHARPSFDDIHPKRDTGLDLAITNSAREQYSDNGYVRTVVQVLNVLKKTDDMSAKLAQFSGKLSAHDFVIVLKVMRDTRLAFSFFSWFKQQPAYTPELNTFMAVVRCLLHDAKWEKLGIIVEEMYDLKFYLNSHMFCTIIKEASAKGRTAVSEKWFARMKEMGIKLDLSGYNTMMLVYNKAGKFSEVYALFREMVQNNVSPNIVSYCHLLSACKSTRNVEEAERLFRLMKDQGVAPDLVAFTLLLEVYGNEGKIEQLRVLMDEMRMLGIAPDARTYTCLINAYAKAEMLDLVSEVFEDCHKTGRVLDEMFYISMIRVYCQANKYKQAEEVVKFMQDNRIPVNELCYSTIIAAYAKAGRWKTAIKVFKTMKSSPVKVGEELNLLMLSIYLQARQFQPCEELYKNMLLRGQNRNVAAYEIMIKVYEQTNRSAQISEIFSRMKSNLCVGNISIYNKLIDLFGGAMNTSMVDKVFEEMKLVKVRPTSDTYFLLLGAYLKAGEYQNAISLYTHMKESGFPLEARLIEIMVAVLTKAGKLDEAEKMSTEKN</sequence>
<name>A0ACC2C2A1_DIPCM</name>
<evidence type="ECO:0000313" key="2">
    <source>
        <dbReference type="Proteomes" id="UP001162992"/>
    </source>
</evidence>
<accession>A0ACC2C2A1</accession>
<gene>
    <name evidence="1" type="ORF">O6H91_12G058800</name>
</gene>
<organism evidence="1 2">
    <name type="scientific">Diphasiastrum complanatum</name>
    <name type="common">Issler's clubmoss</name>
    <name type="synonym">Lycopodium complanatum</name>
    <dbReference type="NCBI Taxonomy" id="34168"/>
    <lineage>
        <taxon>Eukaryota</taxon>
        <taxon>Viridiplantae</taxon>
        <taxon>Streptophyta</taxon>
        <taxon>Embryophyta</taxon>
        <taxon>Tracheophyta</taxon>
        <taxon>Lycopodiopsida</taxon>
        <taxon>Lycopodiales</taxon>
        <taxon>Lycopodiaceae</taxon>
        <taxon>Lycopodioideae</taxon>
        <taxon>Diphasiastrum</taxon>
    </lineage>
</organism>
<comment type="caution">
    <text evidence="1">The sequence shown here is derived from an EMBL/GenBank/DDBJ whole genome shotgun (WGS) entry which is preliminary data.</text>
</comment>
<proteinExistence type="predicted"/>
<protein>
    <submittedName>
        <fullName evidence="1">Uncharacterized protein</fullName>
    </submittedName>
</protein>
<dbReference type="Proteomes" id="UP001162992">
    <property type="component" value="Chromosome 12"/>
</dbReference>